<dbReference type="AlphaFoldDB" id="A0A6B0V3P5"/>
<dbReference type="EMBL" id="GIFC01014352">
    <property type="protein sequence ID" value="MXU96435.1"/>
    <property type="molecule type" value="Transcribed_RNA"/>
</dbReference>
<accession>A0A6B0V3P5</accession>
<protein>
    <submittedName>
        <fullName evidence="1">Uncharacterized protein</fullName>
    </submittedName>
</protein>
<name>A0A6B0V3P5_IXORI</name>
<organism evidence="1">
    <name type="scientific">Ixodes ricinus</name>
    <name type="common">Common tick</name>
    <name type="synonym">Acarus ricinus</name>
    <dbReference type="NCBI Taxonomy" id="34613"/>
    <lineage>
        <taxon>Eukaryota</taxon>
        <taxon>Metazoa</taxon>
        <taxon>Ecdysozoa</taxon>
        <taxon>Arthropoda</taxon>
        <taxon>Chelicerata</taxon>
        <taxon>Arachnida</taxon>
        <taxon>Acari</taxon>
        <taxon>Parasitiformes</taxon>
        <taxon>Ixodida</taxon>
        <taxon>Ixodoidea</taxon>
        <taxon>Ixodidae</taxon>
        <taxon>Ixodinae</taxon>
        <taxon>Ixodes</taxon>
    </lineage>
</organism>
<reference evidence="1" key="1">
    <citation type="submission" date="2019-12" db="EMBL/GenBank/DDBJ databases">
        <title>An insight into the sialome of adult female Ixodes ricinus ticks feeding for 6 days.</title>
        <authorList>
            <person name="Perner J."/>
            <person name="Ribeiro J.M.C."/>
        </authorList>
    </citation>
    <scope>NUCLEOTIDE SEQUENCE</scope>
    <source>
        <strain evidence="1">Semi-engorged</strain>
        <tissue evidence="1">Salivary glands</tissue>
    </source>
</reference>
<sequence>MIEPLLEAATVVLQLAPGLEAAFPPLPGSAGQPGQVLDQGLEAVVGLQLQVFQRLVLQQLHPAVEHHHVGFTLPALVQGQAQTLQLSQGEPGAADTETGRGLRRISFRQLKVQANRRQVLHSEVFHLPRCINLGDKDVEGLGQGDAGQEVTRGWLALVHREDRRVEDALQDEQLILLLLRIRHGRTGNWRTQLFLRQHGTTGSANAPREFLPTYPA</sequence>
<evidence type="ECO:0000313" key="1">
    <source>
        <dbReference type="EMBL" id="MXU96435.1"/>
    </source>
</evidence>
<proteinExistence type="predicted"/>